<reference evidence="1 2" key="1">
    <citation type="submission" date="2021-03" db="EMBL/GenBank/DDBJ databases">
        <authorList>
            <person name="Thompson D.W."/>
            <person name="Brown H.M.F."/>
            <person name="Thompson S.D."/>
            <person name="Grose J.H."/>
        </authorList>
    </citation>
    <scope>NUCLEOTIDE SEQUENCE [LARGE SCALE GENOMIC DNA]</scope>
</reference>
<evidence type="ECO:0000313" key="1">
    <source>
        <dbReference type="EMBL" id="QYA57265.1"/>
    </source>
</evidence>
<protein>
    <submittedName>
        <fullName evidence="1">Uncharacterized protein</fullName>
    </submittedName>
</protein>
<keyword evidence="2" id="KW-1185">Reference proteome</keyword>
<proteinExistence type="predicted"/>
<sequence>MENYYILVGKSSLIEKRVSKVYHAKNHGNVPYVYCSRNHRWDWVTLEMLRELGEDFLIIKKPYFNGYKNVKKVKVFKVKKGWWKDELYED</sequence>
<evidence type="ECO:0000313" key="2">
    <source>
        <dbReference type="Proteomes" id="UP000827415"/>
    </source>
</evidence>
<dbReference type="EMBL" id="MW749004">
    <property type="protein sequence ID" value="QYA57265.1"/>
    <property type="molecule type" value="Genomic_DNA"/>
</dbReference>
<organism evidence="1 2">
    <name type="scientific">Hafnia phage vB_HpaM_Zyzzx</name>
    <dbReference type="NCBI Taxonomy" id="2836109"/>
    <lineage>
        <taxon>Viruses</taxon>
        <taxon>Duplodnaviria</taxon>
        <taxon>Heunggongvirae</taxon>
        <taxon>Uroviricota</taxon>
        <taxon>Caudoviricetes</taxon>
        <taxon>Andersonviridae</taxon>
        <taxon>Andersonviridae incertae sedis</taxon>
        <taxon>Daniellevirus</taxon>
        <taxon>Daniellevirus Zyzzx</taxon>
    </lineage>
</organism>
<name>A0AAE7W9V3_9CAUD</name>
<dbReference type="Proteomes" id="UP000827415">
    <property type="component" value="Segment"/>
</dbReference>
<accession>A0AAE7W9V3</accession>
<gene>
    <name evidence="1" type="ORF">ZYZZX_37</name>
</gene>